<evidence type="ECO:0000256" key="3">
    <source>
        <dbReference type="ARBA" id="ARBA00023163"/>
    </source>
</evidence>
<dbReference type="PROSITE" id="PS51077">
    <property type="entry name" value="HTH_ICLR"/>
    <property type="match status" value="1"/>
</dbReference>
<dbReference type="InterPro" id="IPR050707">
    <property type="entry name" value="HTH_MetabolicPath_Reg"/>
</dbReference>
<dbReference type="PANTHER" id="PTHR30136">
    <property type="entry name" value="HELIX-TURN-HELIX TRANSCRIPTIONAL REGULATOR, ICLR FAMILY"/>
    <property type="match status" value="1"/>
</dbReference>
<proteinExistence type="predicted"/>
<dbReference type="InParanoid" id="A0A1Y5TYH7"/>
<feature type="domain" description="IclR-ED" evidence="5">
    <location>
        <begin position="77"/>
        <end position="261"/>
    </location>
</feature>
<organism evidence="6 7">
    <name type="scientific">Oceanibacterium hippocampi</name>
    <dbReference type="NCBI Taxonomy" id="745714"/>
    <lineage>
        <taxon>Bacteria</taxon>
        <taxon>Pseudomonadati</taxon>
        <taxon>Pseudomonadota</taxon>
        <taxon>Alphaproteobacteria</taxon>
        <taxon>Sneathiellales</taxon>
        <taxon>Sneathiellaceae</taxon>
        <taxon>Oceanibacterium</taxon>
    </lineage>
</organism>
<dbReference type="Pfam" id="PF01614">
    <property type="entry name" value="IclR_C"/>
    <property type="match status" value="1"/>
</dbReference>
<evidence type="ECO:0000259" key="5">
    <source>
        <dbReference type="PROSITE" id="PS51078"/>
    </source>
</evidence>
<dbReference type="Gene3D" id="1.10.10.10">
    <property type="entry name" value="Winged helix-like DNA-binding domain superfamily/Winged helix DNA-binding domain"/>
    <property type="match status" value="1"/>
</dbReference>
<dbReference type="GO" id="GO:0003700">
    <property type="term" value="F:DNA-binding transcription factor activity"/>
    <property type="evidence" value="ECO:0007669"/>
    <property type="project" value="TreeGrafter"/>
</dbReference>
<dbReference type="Proteomes" id="UP000193200">
    <property type="component" value="Unassembled WGS sequence"/>
</dbReference>
<dbReference type="InterPro" id="IPR036390">
    <property type="entry name" value="WH_DNA-bd_sf"/>
</dbReference>
<dbReference type="SUPFAM" id="SSF55781">
    <property type="entry name" value="GAF domain-like"/>
    <property type="match status" value="1"/>
</dbReference>
<dbReference type="AlphaFoldDB" id="A0A1Y5TYH7"/>
<dbReference type="GO" id="GO:0003677">
    <property type="term" value="F:DNA binding"/>
    <property type="evidence" value="ECO:0007669"/>
    <property type="project" value="UniProtKB-KW"/>
</dbReference>
<evidence type="ECO:0000256" key="2">
    <source>
        <dbReference type="ARBA" id="ARBA00023125"/>
    </source>
</evidence>
<evidence type="ECO:0000313" key="7">
    <source>
        <dbReference type="Proteomes" id="UP000193200"/>
    </source>
</evidence>
<dbReference type="InterPro" id="IPR014757">
    <property type="entry name" value="Tscrpt_reg_IclR_C"/>
</dbReference>
<evidence type="ECO:0000313" key="6">
    <source>
        <dbReference type="EMBL" id="SLN74016.1"/>
    </source>
</evidence>
<reference evidence="6 7" key="1">
    <citation type="submission" date="2017-03" db="EMBL/GenBank/DDBJ databases">
        <authorList>
            <person name="Afonso C.L."/>
            <person name="Miller P.J."/>
            <person name="Scott M.A."/>
            <person name="Spackman E."/>
            <person name="Goraichik I."/>
            <person name="Dimitrov K.M."/>
            <person name="Suarez D.L."/>
            <person name="Swayne D.E."/>
        </authorList>
    </citation>
    <scope>NUCLEOTIDE SEQUENCE [LARGE SCALE GENOMIC DNA]</scope>
    <source>
        <strain evidence="6 7">CECT 7691</strain>
    </source>
</reference>
<dbReference type="OrthoDB" id="6057486at2"/>
<dbReference type="InterPro" id="IPR036388">
    <property type="entry name" value="WH-like_DNA-bd_sf"/>
</dbReference>
<accession>A0A1Y5TYH7</accession>
<evidence type="ECO:0000259" key="4">
    <source>
        <dbReference type="PROSITE" id="PS51077"/>
    </source>
</evidence>
<name>A0A1Y5TYH7_9PROT</name>
<protein>
    <submittedName>
        <fullName evidence="6">HTH-type transcriptional repressor AllR</fullName>
    </submittedName>
</protein>
<keyword evidence="2" id="KW-0238">DNA-binding</keyword>
<sequence>MSKIAPADVKLVPAVGRAVDILRYLETDLDRSDASLSAIAKAVAINKSTCSGILKTLVATGFADYDDDRRTYRLGPSLIGLGARAALNRDLVEISKKHIGSFVRETGLTCVVFEWMPNDEYLVTAALESPRAIKVTIDVGQRFPPQAPVMMRAILAWQTQKVVNQFFTRYGTPHFTTATLTRREDIEAAMEDVRRLGYAISREEYYAANTAIAAPILAADRQVRAGLCAVGFSSQMLHDEAPSLGRRLRAVADDISVDLGGQSLVVDKN</sequence>
<dbReference type="SUPFAM" id="SSF46785">
    <property type="entry name" value="Winged helix' DNA-binding domain"/>
    <property type="match status" value="1"/>
</dbReference>
<feature type="domain" description="HTH iclR-type" evidence="4">
    <location>
        <begin position="12"/>
        <end position="76"/>
    </location>
</feature>
<dbReference type="InterPro" id="IPR029016">
    <property type="entry name" value="GAF-like_dom_sf"/>
</dbReference>
<dbReference type="InterPro" id="IPR005471">
    <property type="entry name" value="Tscrpt_reg_IclR_N"/>
</dbReference>
<dbReference type="EMBL" id="FWFR01000003">
    <property type="protein sequence ID" value="SLN74016.1"/>
    <property type="molecule type" value="Genomic_DNA"/>
</dbReference>
<keyword evidence="3" id="KW-0804">Transcription</keyword>
<keyword evidence="7" id="KW-1185">Reference proteome</keyword>
<dbReference type="PROSITE" id="PS51078">
    <property type="entry name" value="ICLR_ED"/>
    <property type="match status" value="1"/>
</dbReference>
<dbReference type="Pfam" id="PF09339">
    <property type="entry name" value="HTH_IclR"/>
    <property type="match status" value="1"/>
</dbReference>
<dbReference type="PANTHER" id="PTHR30136:SF24">
    <property type="entry name" value="HTH-TYPE TRANSCRIPTIONAL REPRESSOR ALLR"/>
    <property type="match status" value="1"/>
</dbReference>
<keyword evidence="1" id="KW-0805">Transcription regulation</keyword>
<evidence type="ECO:0000256" key="1">
    <source>
        <dbReference type="ARBA" id="ARBA00023015"/>
    </source>
</evidence>
<dbReference type="GO" id="GO:0045892">
    <property type="term" value="P:negative regulation of DNA-templated transcription"/>
    <property type="evidence" value="ECO:0007669"/>
    <property type="project" value="TreeGrafter"/>
</dbReference>
<gene>
    <name evidence="6" type="primary">allR_1</name>
    <name evidence="6" type="ORF">OCH7691_03693</name>
</gene>
<dbReference type="RefSeq" id="WP_085885012.1">
    <property type="nucleotide sequence ID" value="NZ_FWFR01000003.1"/>
</dbReference>
<dbReference type="SMART" id="SM00346">
    <property type="entry name" value="HTH_ICLR"/>
    <property type="match status" value="1"/>
</dbReference>
<dbReference type="Gene3D" id="3.30.450.40">
    <property type="match status" value="1"/>
</dbReference>